<keyword evidence="1" id="KW-0812">Transmembrane</keyword>
<comment type="caution">
    <text evidence="3">The sequence shown here is derived from an EMBL/GenBank/DDBJ whole genome shotgun (WGS) entry which is preliminary data.</text>
</comment>
<dbReference type="SMART" id="SM00028">
    <property type="entry name" value="TPR"/>
    <property type="match status" value="4"/>
</dbReference>
<protein>
    <submittedName>
        <fullName evidence="3">DnaJ domain-containing protein</fullName>
    </submittedName>
</protein>
<sequence length="353" mass="40712">MINCYQILGLNHNASEHEIKSSFKKLALKYHPDRNPEDHQSEERFKLINEAYQILSDPLKKALHDEYLLKDYSETTTHPSSGPETRHTRKYYQGFSRKVPPENRGKIHLAVALGFIAILFAMALFFNFMQKHTAKSLYRQATEIQKDNPYGAISLLSKAIERDDDFEKAHFLLGSIYVREKVRSAESISHLNRAITLSENPPKEYFWTLAIACYNAQRYQNSLEALEKSLLLSPDYLEAHLLKGDIFLYKELLFQEALSEYDKVLSIEKASDSLRREALIGFAVSQLQLNQPEKALPKLNDALLINPKNGIPYFYLGLYHLQVKDTLQACNLWSQAYQLGIHEGAVYRSKYCE</sequence>
<gene>
    <name evidence="3" type="ORF">AAG747_18315</name>
</gene>
<dbReference type="PROSITE" id="PS50076">
    <property type="entry name" value="DNAJ_2"/>
    <property type="match status" value="1"/>
</dbReference>
<dbReference type="InterPro" id="IPR050817">
    <property type="entry name" value="DjlA_DnaK_co-chaperone"/>
</dbReference>
<dbReference type="Gene3D" id="1.10.287.110">
    <property type="entry name" value="DnaJ domain"/>
    <property type="match status" value="1"/>
</dbReference>
<feature type="transmembrane region" description="Helical" evidence="1">
    <location>
        <begin position="107"/>
        <end position="129"/>
    </location>
</feature>
<evidence type="ECO:0000313" key="4">
    <source>
        <dbReference type="Proteomes" id="UP001403385"/>
    </source>
</evidence>
<dbReference type="Proteomes" id="UP001403385">
    <property type="component" value="Unassembled WGS sequence"/>
</dbReference>
<dbReference type="InterPro" id="IPR019734">
    <property type="entry name" value="TPR_rpt"/>
</dbReference>
<keyword evidence="4" id="KW-1185">Reference proteome</keyword>
<evidence type="ECO:0000256" key="1">
    <source>
        <dbReference type="SAM" id="Phobius"/>
    </source>
</evidence>
<name>A0AAW9SA89_9BACT</name>
<dbReference type="SMART" id="SM00271">
    <property type="entry name" value="DnaJ"/>
    <property type="match status" value="1"/>
</dbReference>
<reference evidence="3 4" key="1">
    <citation type="submission" date="2024-04" db="EMBL/GenBank/DDBJ databases">
        <title>Novel genus in family Flammeovirgaceae.</title>
        <authorList>
            <person name="Nguyen T.H."/>
            <person name="Vuong T.Q."/>
            <person name="Le H."/>
            <person name="Kim S.-G."/>
        </authorList>
    </citation>
    <scope>NUCLEOTIDE SEQUENCE [LARGE SCALE GENOMIC DNA]</scope>
    <source>
        <strain evidence="3 4">JCM 23209</strain>
    </source>
</reference>
<dbReference type="InterPro" id="IPR011990">
    <property type="entry name" value="TPR-like_helical_dom_sf"/>
</dbReference>
<dbReference type="Pfam" id="PF00226">
    <property type="entry name" value="DnaJ"/>
    <property type="match status" value="1"/>
</dbReference>
<proteinExistence type="predicted"/>
<organism evidence="3 4">
    <name type="scientific">Rapidithrix thailandica</name>
    <dbReference type="NCBI Taxonomy" id="413964"/>
    <lineage>
        <taxon>Bacteria</taxon>
        <taxon>Pseudomonadati</taxon>
        <taxon>Bacteroidota</taxon>
        <taxon>Cytophagia</taxon>
        <taxon>Cytophagales</taxon>
        <taxon>Flammeovirgaceae</taxon>
        <taxon>Rapidithrix</taxon>
    </lineage>
</organism>
<keyword evidence="1" id="KW-1133">Transmembrane helix</keyword>
<dbReference type="SUPFAM" id="SSF48452">
    <property type="entry name" value="TPR-like"/>
    <property type="match status" value="1"/>
</dbReference>
<keyword evidence="1" id="KW-0472">Membrane</keyword>
<dbReference type="SUPFAM" id="SSF46565">
    <property type="entry name" value="Chaperone J-domain"/>
    <property type="match status" value="1"/>
</dbReference>
<dbReference type="RefSeq" id="WP_346822664.1">
    <property type="nucleotide sequence ID" value="NZ_JBDKWZ010000011.1"/>
</dbReference>
<dbReference type="PANTHER" id="PTHR24074">
    <property type="entry name" value="CO-CHAPERONE PROTEIN DJLA"/>
    <property type="match status" value="1"/>
</dbReference>
<evidence type="ECO:0000259" key="2">
    <source>
        <dbReference type="PROSITE" id="PS50076"/>
    </source>
</evidence>
<evidence type="ECO:0000313" key="3">
    <source>
        <dbReference type="EMBL" id="MEN7549886.1"/>
    </source>
</evidence>
<dbReference type="AlphaFoldDB" id="A0AAW9SA89"/>
<dbReference type="CDD" id="cd06257">
    <property type="entry name" value="DnaJ"/>
    <property type="match status" value="1"/>
</dbReference>
<accession>A0AAW9SA89</accession>
<feature type="domain" description="J" evidence="2">
    <location>
        <begin position="3"/>
        <end position="68"/>
    </location>
</feature>
<dbReference type="InterPro" id="IPR036869">
    <property type="entry name" value="J_dom_sf"/>
</dbReference>
<dbReference type="Gene3D" id="1.25.40.10">
    <property type="entry name" value="Tetratricopeptide repeat domain"/>
    <property type="match status" value="2"/>
</dbReference>
<dbReference type="PRINTS" id="PR00625">
    <property type="entry name" value="JDOMAIN"/>
</dbReference>
<dbReference type="EMBL" id="JBDKWZ010000011">
    <property type="protein sequence ID" value="MEN7549886.1"/>
    <property type="molecule type" value="Genomic_DNA"/>
</dbReference>
<dbReference type="InterPro" id="IPR001623">
    <property type="entry name" value="DnaJ_domain"/>
</dbReference>